<feature type="binding site" evidence="7">
    <location>
        <position position="75"/>
    </location>
    <ligand>
        <name>substrate</name>
    </ligand>
</feature>
<dbReference type="Pfam" id="PF01262">
    <property type="entry name" value="AlaDh_PNT_C"/>
    <property type="match status" value="1"/>
</dbReference>
<feature type="domain" description="Alanine dehydrogenase/pyridine nucleotide transhydrogenase N-terminal" evidence="10">
    <location>
        <begin position="4"/>
        <end position="137"/>
    </location>
</feature>
<dbReference type="Pfam" id="PF05222">
    <property type="entry name" value="AlaDh_PNT_N"/>
    <property type="match status" value="1"/>
</dbReference>
<dbReference type="InterPro" id="IPR008141">
    <property type="entry name" value="Ala_DH"/>
</dbReference>
<dbReference type="GO" id="GO:0005886">
    <property type="term" value="C:plasma membrane"/>
    <property type="evidence" value="ECO:0007669"/>
    <property type="project" value="TreeGrafter"/>
</dbReference>
<accession>A0A8J7Q536</accession>
<comment type="caution">
    <text evidence="11">The sequence shown here is derived from an EMBL/GenBank/DDBJ whole genome shotgun (WGS) entry which is preliminary data.</text>
</comment>
<keyword evidence="4 5" id="KW-0520">NAD</keyword>
<dbReference type="PANTHER" id="PTHR42795">
    <property type="entry name" value="ALANINE DEHYDROGENASE"/>
    <property type="match status" value="1"/>
</dbReference>
<evidence type="ECO:0000256" key="2">
    <source>
        <dbReference type="ARBA" id="ARBA00012897"/>
    </source>
</evidence>
<evidence type="ECO:0000256" key="3">
    <source>
        <dbReference type="ARBA" id="ARBA00023002"/>
    </source>
</evidence>
<feature type="binding site" evidence="8">
    <location>
        <position position="280"/>
    </location>
    <ligand>
        <name>NAD(+)</name>
        <dbReference type="ChEBI" id="CHEBI:57540"/>
    </ligand>
</feature>
<gene>
    <name evidence="11" type="primary">ald</name>
    <name evidence="11" type="ORF">J3U88_06815</name>
</gene>
<protein>
    <recommendedName>
        <fullName evidence="2 5">Alanine dehydrogenase</fullName>
        <ecNumber evidence="2 5">1.4.1.1</ecNumber>
    </recommendedName>
</protein>
<feature type="active site" description="Proton donor/acceptor" evidence="6">
    <location>
        <position position="96"/>
    </location>
</feature>
<dbReference type="GO" id="GO:0000286">
    <property type="term" value="F:alanine dehydrogenase activity"/>
    <property type="evidence" value="ECO:0007669"/>
    <property type="project" value="UniProtKB-UniRule"/>
</dbReference>
<dbReference type="PIRSF" id="PIRSF000183">
    <property type="entry name" value="Alanine_dh"/>
    <property type="match status" value="1"/>
</dbReference>
<evidence type="ECO:0000259" key="10">
    <source>
        <dbReference type="SMART" id="SM01003"/>
    </source>
</evidence>
<proteinExistence type="inferred from homology"/>
<comment type="similarity">
    <text evidence="1 5">Belongs to the AlaDH/PNT family.</text>
</comment>
<feature type="binding site" evidence="8">
    <location>
        <begin position="268"/>
        <end position="271"/>
    </location>
    <ligand>
        <name>NAD(+)</name>
        <dbReference type="ChEBI" id="CHEBI:57540"/>
    </ligand>
</feature>
<dbReference type="FunFam" id="3.40.50.720:FF:000049">
    <property type="entry name" value="Alanine dehydrogenase"/>
    <property type="match status" value="1"/>
</dbReference>
<dbReference type="RefSeq" id="WP_207857784.1">
    <property type="nucleotide sequence ID" value="NZ_JAFREP010000005.1"/>
</dbReference>
<evidence type="ECO:0000256" key="6">
    <source>
        <dbReference type="PIRSR" id="PIRSR000183-1"/>
    </source>
</evidence>
<dbReference type="InterPro" id="IPR007886">
    <property type="entry name" value="AlaDH/PNT_N"/>
</dbReference>
<dbReference type="Gene3D" id="3.40.50.720">
    <property type="entry name" value="NAD(P)-binding Rossmann-like Domain"/>
    <property type="match status" value="2"/>
</dbReference>
<dbReference type="SUPFAM" id="SSF52283">
    <property type="entry name" value="Formate/glycerate dehydrogenase catalytic domain-like"/>
    <property type="match status" value="1"/>
</dbReference>
<keyword evidence="12" id="KW-1185">Reference proteome</keyword>
<dbReference type="InterPro" id="IPR036291">
    <property type="entry name" value="NAD(P)-bd_dom_sf"/>
</dbReference>
<feature type="binding site" evidence="8">
    <location>
        <position position="203"/>
    </location>
    <ligand>
        <name>NAD(+)</name>
        <dbReference type="ChEBI" id="CHEBI:57540"/>
    </ligand>
</feature>
<evidence type="ECO:0000256" key="8">
    <source>
        <dbReference type="PIRSR" id="PIRSR000183-3"/>
    </source>
</evidence>
<evidence type="ECO:0000313" key="12">
    <source>
        <dbReference type="Proteomes" id="UP000664417"/>
    </source>
</evidence>
<dbReference type="InterPro" id="IPR007698">
    <property type="entry name" value="AlaDH/PNT_NAD(H)-bd"/>
</dbReference>
<evidence type="ECO:0000256" key="5">
    <source>
        <dbReference type="PIRNR" id="PIRNR000183"/>
    </source>
</evidence>
<dbReference type="NCBIfam" id="TIGR00518">
    <property type="entry name" value="alaDH"/>
    <property type="match status" value="1"/>
</dbReference>
<organism evidence="11 12">
    <name type="scientific">Acanthopleuribacter pedis</name>
    <dbReference type="NCBI Taxonomy" id="442870"/>
    <lineage>
        <taxon>Bacteria</taxon>
        <taxon>Pseudomonadati</taxon>
        <taxon>Acidobacteriota</taxon>
        <taxon>Holophagae</taxon>
        <taxon>Acanthopleuribacterales</taxon>
        <taxon>Acanthopleuribacteraceae</taxon>
        <taxon>Acanthopleuribacter</taxon>
    </lineage>
</organism>
<dbReference type="EC" id="1.4.1.1" evidence="2 5"/>
<evidence type="ECO:0000256" key="7">
    <source>
        <dbReference type="PIRSR" id="PIRSR000183-2"/>
    </source>
</evidence>
<dbReference type="InterPro" id="IPR008143">
    <property type="entry name" value="Ala_DH/PNT_CS2"/>
</dbReference>
<evidence type="ECO:0000259" key="9">
    <source>
        <dbReference type="SMART" id="SM01002"/>
    </source>
</evidence>
<dbReference type="GO" id="GO:0042853">
    <property type="term" value="P:L-alanine catabolic process"/>
    <property type="evidence" value="ECO:0007669"/>
    <property type="project" value="InterPro"/>
</dbReference>
<feature type="binding site" evidence="7">
    <location>
        <position position="15"/>
    </location>
    <ligand>
        <name>substrate</name>
    </ligand>
</feature>
<dbReference type="EMBL" id="JAFREP010000005">
    <property type="protein sequence ID" value="MBO1318159.1"/>
    <property type="molecule type" value="Genomic_DNA"/>
</dbReference>
<dbReference type="Proteomes" id="UP000664417">
    <property type="component" value="Unassembled WGS sequence"/>
</dbReference>
<feature type="binding site" evidence="8">
    <location>
        <begin position="299"/>
        <end position="302"/>
    </location>
    <ligand>
        <name>NAD(+)</name>
        <dbReference type="ChEBI" id="CHEBI:57540"/>
    </ligand>
</feature>
<feature type="binding site" evidence="8">
    <location>
        <position position="134"/>
    </location>
    <ligand>
        <name>NAD(+)</name>
        <dbReference type="ChEBI" id="CHEBI:57540"/>
    </ligand>
</feature>
<dbReference type="CDD" id="cd05305">
    <property type="entry name" value="L-AlaDH"/>
    <property type="match status" value="1"/>
</dbReference>
<name>A0A8J7Q536_9BACT</name>
<evidence type="ECO:0000256" key="4">
    <source>
        <dbReference type="ARBA" id="ARBA00023027"/>
    </source>
</evidence>
<keyword evidence="3 5" id="KW-0560">Oxidoreductase</keyword>
<sequence length="373" mass="40583">MIIGTPKEIKNQEYRVGLIPANVKTFINKGHQVLIEKDAGMGSGFTNEEYVEAGATIVDTAEEIFAKAEMVIKVKEPQKVEYEQLREDQILFTYLHLAPDRDQTKGLMDSGCIAIAYETITDNDGRLPLLGPMSEVAGRMSIQVGAHWLQRTKGGLGLLLGGVPGVAPAEVMILGGGIVGMNAAKMAVGLGAQVTIFETSVDRMRYIDDVFGARVTCLMSNEYNISKHLEHTDLVIGGVLIPGANAPKLISRHQIENNMKAGSVIVDVAVDQGGCIETTRPTTHDDPTFQVGEVTQYCVANMPGAVPRTSTFALTNVTLPYALFIANNGVIDAIRRNHHLRNGVNTFQGKMTYEAVAQDQNLKYADINELIRR</sequence>
<feature type="binding site" evidence="8">
    <location>
        <position position="220"/>
    </location>
    <ligand>
        <name>NAD(+)</name>
        <dbReference type="ChEBI" id="CHEBI:57540"/>
    </ligand>
</feature>
<feature type="binding site" evidence="8">
    <location>
        <begin position="239"/>
        <end position="240"/>
    </location>
    <ligand>
        <name>NAD(+)</name>
        <dbReference type="ChEBI" id="CHEBI:57540"/>
    </ligand>
</feature>
<evidence type="ECO:0000256" key="1">
    <source>
        <dbReference type="ARBA" id="ARBA00005689"/>
    </source>
</evidence>
<dbReference type="SUPFAM" id="SSF51735">
    <property type="entry name" value="NAD(P)-binding Rossmann-fold domains"/>
    <property type="match status" value="1"/>
</dbReference>
<dbReference type="GO" id="GO:0000166">
    <property type="term" value="F:nucleotide binding"/>
    <property type="evidence" value="ECO:0007669"/>
    <property type="project" value="UniProtKB-KW"/>
</dbReference>
<dbReference type="AlphaFoldDB" id="A0A8J7Q536"/>
<feature type="domain" description="Alanine dehydrogenase/pyridine nucleotide transhydrogenase NAD(H)-binding" evidence="9">
    <location>
        <begin position="149"/>
        <end position="298"/>
    </location>
</feature>
<dbReference type="PROSITE" id="PS00837">
    <property type="entry name" value="ALADH_PNT_2"/>
    <property type="match status" value="1"/>
</dbReference>
<dbReference type="PANTHER" id="PTHR42795:SF1">
    <property type="entry name" value="ALANINE DEHYDROGENASE"/>
    <property type="match status" value="1"/>
</dbReference>
<dbReference type="PRINTS" id="PR00411">
    <property type="entry name" value="PNDRDTASEI"/>
</dbReference>
<feature type="active site" description="Proton donor/acceptor" evidence="6">
    <location>
        <position position="271"/>
    </location>
</feature>
<comment type="catalytic activity">
    <reaction evidence="5">
        <text>L-alanine + NAD(+) + H2O = pyruvate + NH4(+) + NADH + H(+)</text>
        <dbReference type="Rhea" id="RHEA:18405"/>
        <dbReference type="ChEBI" id="CHEBI:15361"/>
        <dbReference type="ChEBI" id="CHEBI:15377"/>
        <dbReference type="ChEBI" id="CHEBI:15378"/>
        <dbReference type="ChEBI" id="CHEBI:28938"/>
        <dbReference type="ChEBI" id="CHEBI:57540"/>
        <dbReference type="ChEBI" id="CHEBI:57945"/>
        <dbReference type="ChEBI" id="CHEBI:57972"/>
        <dbReference type="EC" id="1.4.1.1"/>
    </reaction>
</comment>
<keyword evidence="8" id="KW-0547">Nucleotide-binding</keyword>
<reference evidence="11" key="1">
    <citation type="submission" date="2021-03" db="EMBL/GenBank/DDBJ databases">
        <authorList>
            <person name="Wang G."/>
        </authorList>
    </citation>
    <scope>NUCLEOTIDE SEQUENCE</scope>
    <source>
        <strain evidence="11">KCTC 12899</strain>
    </source>
</reference>
<dbReference type="SMART" id="SM01003">
    <property type="entry name" value="AlaDh_PNT_N"/>
    <property type="match status" value="1"/>
</dbReference>
<dbReference type="SMART" id="SM01002">
    <property type="entry name" value="AlaDh_PNT_C"/>
    <property type="match status" value="1"/>
</dbReference>
<evidence type="ECO:0000313" key="11">
    <source>
        <dbReference type="EMBL" id="MBO1318159.1"/>
    </source>
</evidence>